<feature type="region of interest" description="Disordered" evidence="1">
    <location>
        <begin position="189"/>
        <end position="211"/>
    </location>
</feature>
<protein>
    <submittedName>
        <fullName evidence="2">Uncharacterized protein</fullName>
    </submittedName>
</protein>
<evidence type="ECO:0000256" key="1">
    <source>
        <dbReference type="SAM" id="MobiDB-lite"/>
    </source>
</evidence>
<organism evidence="2 3">
    <name type="scientific">Mycena albidolilacea</name>
    <dbReference type="NCBI Taxonomy" id="1033008"/>
    <lineage>
        <taxon>Eukaryota</taxon>
        <taxon>Fungi</taxon>
        <taxon>Dikarya</taxon>
        <taxon>Basidiomycota</taxon>
        <taxon>Agaricomycotina</taxon>
        <taxon>Agaricomycetes</taxon>
        <taxon>Agaricomycetidae</taxon>
        <taxon>Agaricales</taxon>
        <taxon>Marasmiineae</taxon>
        <taxon>Mycenaceae</taxon>
        <taxon>Mycena</taxon>
    </lineage>
</organism>
<name>A0AAD7EA75_9AGAR</name>
<keyword evidence="3" id="KW-1185">Reference proteome</keyword>
<comment type="caution">
    <text evidence="2">The sequence shown here is derived from an EMBL/GenBank/DDBJ whole genome shotgun (WGS) entry which is preliminary data.</text>
</comment>
<sequence>MPARQAWTYTVHTDLVGHRYRVTILIEHAIVLQRSRRAIVSAPPYQVVESAGPESLDRQVARRSRCPAAPRIPYLTLPGAPTLVLSPIPPVFPVDLSVGISPIQMAYLSDPIPAFTTVAVRTTYGDLLCNVDTGRNNMTSGDLVRFLQHLAHDPMGCHLLGGNVSLTFFAFREDLGCWVAEVEMPRYPSWRRVTPPPTSPPVHNPRRTQGR</sequence>
<feature type="compositionally biased region" description="Pro residues" evidence="1">
    <location>
        <begin position="194"/>
        <end position="203"/>
    </location>
</feature>
<reference evidence="2" key="1">
    <citation type="submission" date="2023-03" db="EMBL/GenBank/DDBJ databases">
        <title>Massive genome expansion in bonnet fungi (Mycena s.s.) driven by repeated elements and novel gene families across ecological guilds.</title>
        <authorList>
            <consortium name="Lawrence Berkeley National Laboratory"/>
            <person name="Harder C.B."/>
            <person name="Miyauchi S."/>
            <person name="Viragh M."/>
            <person name="Kuo A."/>
            <person name="Thoen E."/>
            <person name="Andreopoulos B."/>
            <person name="Lu D."/>
            <person name="Skrede I."/>
            <person name="Drula E."/>
            <person name="Henrissat B."/>
            <person name="Morin E."/>
            <person name="Kohler A."/>
            <person name="Barry K."/>
            <person name="LaButti K."/>
            <person name="Morin E."/>
            <person name="Salamov A."/>
            <person name="Lipzen A."/>
            <person name="Mereny Z."/>
            <person name="Hegedus B."/>
            <person name="Baldrian P."/>
            <person name="Stursova M."/>
            <person name="Weitz H."/>
            <person name="Taylor A."/>
            <person name="Grigoriev I.V."/>
            <person name="Nagy L.G."/>
            <person name="Martin F."/>
            <person name="Kauserud H."/>
        </authorList>
    </citation>
    <scope>NUCLEOTIDE SEQUENCE</scope>
    <source>
        <strain evidence="2">CBHHK002</strain>
    </source>
</reference>
<proteinExistence type="predicted"/>
<evidence type="ECO:0000313" key="2">
    <source>
        <dbReference type="EMBL" id="KAJ7306902.1"/>
    </source>
</evidence>
<accession>A0AAD7EA75</accession>
<dbReference type="EMBL" id="JARIHO010000090">
    <property type="protein sequence ID" value="KAJ7306902.1"/>
    <property type="molecule type" value="Genomic_DNA"/>
</dbReference>
<dbReference type="Proteomes" id="UP001218218">
    <property type="component" value="Unassembled WGS sequence"/>
</dbReference>
<gene>
    <name evidence="2" type="ORF">DFH08DRAFT_901350</name>
</gene>
<dbReference type="AlphaFoldDB" id="A0AAD7EA75"/>
<evidence type="ECO:0000313" key="3">
    <source>
        <dbReference type="Proteomes" id="UP001218218"/>
    </source>
</evidence>